<evidence type="ECO:0000259" key="3">
    <source>
        <dbReference type="PROSITE" id="PS51186"/>
    </source>
</evidence>
<evidence type="ECO:0000256" key="2">
    <source>
        <dbReference type="ARBA" id="ARBA00023315"/>
    </source>
</evidence>
<name>A0A9X4LKU3_9BURK</name>
<keyword evidence="5" id="KW-1185">Reference proteome</keyword>
<dbReference type="Gene3D" id="3.40.630.30">
    <property type="match status" value="1"/>
</dbReference>
<evidence type="ECO:0000313" key="5">
    <source>
        <dbReference type="Proteomes" id="UP001152766"/>
    </source>
</evidence>
<proteinExistence type="predicted"/>
<feature type="domain" description="N-acetyltransferase" evidence="3">
    <location>
        <begin position="111"/>
        <end position="269"/>
    </location>
</feature>
<reference evidence="4" key="1">
    <citation type="submission" date="2019-02" db="EMBL/GenBank/DDBJ databases">
        <title>Draft genome of the type strain Pelomonas aquatica CCUG 52575T.</title>
        <authorList>
            <person name="Gomila M."/>
            <person name="Lalucat J."/>
        </authorList>
    </citation>
    <scope>NUCLEOTIDE SEQUENCE</scope>
    <source>
        <strain evidence="4">CCUG 52575</strain>
    </source>
</reference>
<dbReference type="RefSeq" id="WP_268154682.1">
    <property type="nucleotide sequence ID" value="NZ_JAPPUW010000046.1"/>
</dbReference>
<dbReference type="EMBL" id="SGUG01000078">
    <property type="protein sequence ID" value="MDG0865402.1"/>
    <property type="molecule type" value="Genomic_DNA"/>
</dbReference>
<evidence type="ECO:0000313" key="4">
    <source>
        <dbReference type="EMBL" id="MDG0865402.1"/>
    </source>
</evidence>
<organism evidence="4 5">
    <name type="scientific">Pelomonas aquatica</name>
    <dbReference type="NCBI Taxonomy" id="431058"/>
    <lineage>
        <taxon>Bacteria</taxon>
        <taxon>Pseudomonadati</taxon>
        <taxon>Pseudomonadota</taxon>
        <taxon>Betaproteobacteria</taxon>
        <taxon>Burkholderiales</taxon>
        <taxon>Sphaerotilaceae</taxon>
        <taxon>Roseateles</taxon>
    </lineage>
</organism>
<accession>A0A9X4LKU3</accession>
<dbReference type="InterPro" id="IPR050832">
    <property type="entry name" value="Bact_Acetyltransf"/>
</dbReference>
<gene>
    <name evidence="4" type="ORF">EXJ73_23385</name>
</gene>
<dbReference type="SUPFAM" id="SSF55729">
    <property type="entry name" value="Acyl-CoA N-acyltransferases (Nat)"/>
    <property type="match status" value="1"/>
</dbReference>
<keyword evidence="2" id="KW-0012">Acyltransferase</keyword>
<dbReference type="Pfam" id="PF00583">
    <property type="entry name" value="Acetyltransf_1"/>
    <property type="match status" value="1"/>
</dbReference>
<evidence type="ECO:0000256" key="1">
    <source>
        <dbReference type="ARBA" id="ARBA00022679"/>
    </source>
</evidence>
<protein>
    <submittedName>
        <fullName evidence="4">GNAT family N-acetyltransferase</fullName>
    </submittedName>
</protein>
<keyword evidence="1" id="KW-0808">Transferase</keyword>
<dbReference type="InterPro" id="IPR000182">
    <property type="entry name" value="GNAT_dom"/>
</dbReference>
<dbReference type="CDD" id="cd04301">
    <property type="entry name" value="NAT_SF"/>
    <property type="match status" value="1"/>
</dbReference>
<comment type="caution">
    <text evidence="4">The sequence shown here is derived from an EMBL/GenBank/DDBJ whole genome shotgun (WGS) entry which is preliminary data.</text>
</comment>
<sequence length="269" mass="30575">MLSFERLGVDTPALRFSYFEVPWDTEIFGSRVAQLEGFELRQPLQAASDFSGYERWAAERAVALEVCKLDARRLAEMAWLQERGFRWMETMYFPLLPDLQAIPPAAVDPGLTLRPMRPDELPEVQTIAEQSFVTSRFFIDPLICPQRGAARYATWVRNSAKDPAQQVLVAELEGEIAGFFIVQEREQAGQRSAYWHLTAVAAAFQGRGVGKRLWRMVMNWHREHGCRQLRTAISGHNLPVLALYGQLGFRFERAETTLHRGALPPLGLA</sequence>
<dbReference type="PANTHER" id="PTHR43877">
    <property type="entry name" value="AMINOALKYLPHOSPHONATE N-ACETYLTRANSFERASE-RELATED-RELATED"/>
    <property type="match status" value="1"/>
</dbReference>
<dbReference type="PROSITE" id="PS51186">
    <property type="entry name" value="GNAT"/>
    <property type="match status" value="1"/>
</dbReference>
<dbReference type="InterPro" id="IPR016181">
    <property type="entry name" value="Acyl_CoA_acyltransferase"/>
</dbReference>
<dbReference type="Proteomes" id="UP001152766">
    <property type="component" value="Unassembled WGS sequence"/>
</dbReference>
<dbReference type="GO" id="GO:0016747">
    <property type="term" value="F:acyltransferase activity, transferring groups other than amino-acyl groups"/>
    <property type="evidence" value="ECO:0007669"/>
    <property type="project" value="InterPro"/>
</dbReference>
<dbReference type="AlphaFoldDB" id="A0A9X4LKU3"/>
<dbReference type="PANTHER" id="PTHR43877:SF2">
    <property type="entry name" value="AMINOALKYLPHOSPHONATE N-ACETYLTRANSFERASE-RELATED"/>
    <property type="match status" value="1"/>
</dbReference>